<accession>A0A2P8D860</accession>
<proteinExistence type="predicted"/>
<dbReference type="Proteomes" id="UP000240572">
    <property type="component" value="Unassembled WGS sequence"/>
</dbReference>
<protein>
    <submittedName>
        <fullName evidence="2">Uncharacterized protein YdeI (YjbR/CyaY-like superfamily)</fullName>
    </submittedName>
</protein>
<dbReference type="AlphaFoldDB" id="A0A2P8D860"/>
<dbReference type="Pfam" id="PF13376">
    <property type="entry name" value="OmdA"/>
    <property type="match status" value="1"/>
</dbReference>
<organism evidence="2 3">
    <name type="scientific">Taibaiella chishuiensis</name>
    <dbReference type="NCBI Taxonomy" id="1434707"/>
    <lineage>
        <taxon>Bacteria</taxon>
        <taxon>Pseudomonadati</taxon>
        <taxon>Bacteroidota</taxon>
        <taxon>Chitinophagia</taxon>
        <taxon>Chitinophagales</taxon>
        <taxon>Chitinophagaceae</taxon>
        <taxon>Taibaiella</taxon>
    </lineage>
</organism>
<evidence type="ECO:0000259" key="1">
    <source>
        <dbReference type="Pfam" id="PF08818"/>
    </source>
</evidence>
<evidence type="ECO:0000313" key="2">
    <source>
        <dbReference type="EMBL" id="PSK93393.1"/>
    </source>
</evidence>
<dbReference type="SUPFAM" id="SSF159888">
    <property type="entry name" value="YdhG-like"/>
    <property type="match status" value="1"/>
</dbReference>
<gene>
    <name evidence="2" type="ORF">B0I18_102363</name>
</gene>
<dbReference type="InterPro" id="IPR014922">
    <property type="entry name" value="YdhG-like"/>
</dbReference>
<reference evidence="2 3" key="1">
    <citation type="submission" date="2018-03" db="EMBL/GenBank/DDBJ databases">
        <title>Genomic Encyclopedia of Type Strains, Phase III (KMG-III): the genomes of soil and plant-associated and newly described type strains.</title>
        <authorList>
            <person name="Whitman W."/>
        </authorList>
    </citation>
    <scope>NUCLEOTIDE SEQUENCE [LARGE SCALE GENOMIC DNA]</scope>
    <source>
        <strain evidence="2 3">CGMCC 1.12700</strain>
    </source>
</reference>
<name>A0A2P8D860_9BACT</name>
<feature type="domain" description="YdhG-like" evidence="1">
    <location>
        <begin position="20"/>
        <end position="116"/>
    </location>
</feature>
<comment type="caution">
    <text evidence="2">The sequence shown here is derived from an EMBL/GenBank/DDBJ whole genome shotgun (WGS) entry which is preliminary data.</text>
</comment>
<sequence>MIATDPRIDAYIDQAAPFARPLLQHLRALIHKHCPGVEETIKWGFPHFVYKGKNLFSMASFKQHCACNFRLAPVMQDTHGLLQVDDREAMGHLGRITRLEDLPADKVFVAYLKEAMKLTEAGAQLPKAEKKAAPPEVVPDFILAELRKNKKALATFEGFSASHRREYLEWITEAKWEETRNKRLAQAIEWLAEGRQRHWKYM</sequence>
<evidence type="ECO:0000313" key="3">
    <source>
        <dbReference type="Proteomes" id="UP000240572"/>
    </source>
</evidence>
<dbReference type="Gene3D" id="3.90.1150.200">
    <property type="match status" value="1"/>
</dbReference>
<dbReference type="Pfam" id="PF08818">
    <property type="entry name" value="DUF1801"/>
    <property type="match status" value="1"/>
</dbReference>
<dbReference type="OrthoDB" id="9800461at2"/>
<keyword evidence="3" id="KW-1185">Reference proteome</keyword>
<dbReference type="RefSeq" id="WP_106522399.1">
    <property type="nucleotide sequence ID" value="NZ_PYGD01000002.1"/>
</dbReference>
<dbReference type="EMBL" id="PYGD01000002">
    <property type="protein sequence ID" value="PSK93393.1"/>
    <property type="molecule type" value="Genomic_DNA"/>
</dbReference>